<feature type="region of interest" description="Disordered" evidence="1">
    <location>
        <begin position="567"/>
        <end position="650"/>
    </location>
</feature>
<feature type="compositionally biased region" description="Polar residues" evidence="1">
    <location>
        <begin position="407"/>
        <end position="421"/>
    </location>
</feature>
<feature type="compositionally biased region" description="Basic and acidic residues" evidence="1">
    <location>
        <begin position="1"/>
        <end position="11"/>
    </location>
</feature>
<protein>
    <submittedName>
        <fullName evidence="2">Uncharacterized protein</fullName>
    </submittedName>
</protein>
<feature type="region of interest" description="Disordered" evidence="1">
    <location>
        <begin position="400"/>
        <end position="428"/>
    </location>
</feature>
<dbReference type="EMBL" id="DF196784">
    <property type="protein sequence ID" value="GAC75760.1"/>
    <property type="molecule type" value="Genomic_DNA"/>
</dbReference>
<feature type="compositionally biased region" description="Basic and acidic residues" evidence="1">
    <location>
        <begin position="601"/>
        <end position="610"/>
    </location>
</feature>
<evidence type="ECO:0000256" key="1">
    <source>
        <dbReference type="SAM" id="MobiDB-lite"/>
    </source>
</evidence>
<feature type="compositionally biased region" description="Basic and acidic residues" evidence="1">
    <location>
        <begin position="624"/>
        <end position="638"/>
    </location>
</feature>
<accession>M9M5E5</accession>
<dbReference type="Proteomes" id="UP000011976">
    <property type="component" value="Unassembled WGS sequence"/>
</dbReference>
<proteinExistence type="predicted"/>
<gene>
    <name evidence="2" type="ORF">PANT_18d00051</name>
</gene>
<dbReference type="OrthoDB" id="2735536at2759"/>
<dbReference type="PANTHER" id="PTHR28058:SF1">
    <property type="entry name" value="SMALL RIBOSOMAL SUBUNIT PROTEIN BS1M"/>
    <property type="match status" value="1"/>
</dbReference>
<reference evidence="3" key="1">
    <citation type="journal article" date="2013" name="Genome Announc.">
        <title>Genome sequence of the basidiomycetous yeast Pseudozyma antarctica T-34, a producer of the glycolipid biosurfactants mannosylerythritol lipids.</title>
        <authorList>
            <person name="Morita T."/>
            <person name="Koike H."/>
            <person name="Koyama Y."/>
            <person name="Hagiwara H."/>
            <person name="Ito E."/>
            <person name="Fukuoka T."/>
            <person name="Imura T."/>
            <person name="Machida M."/>
            <person name="Kitamoto D."/>
        </authorList>
    </citation>
    <scope>NUCLEOTIDE SEQUENCE [LARGE SCALE GENOMIC DNA]</scope>
    <source>
        <strain evidence="3">T-34</strain>
    </source>
</reference>
<dbReference type="STRING" id="1151754.M9M5E5"/>
<sequence length="650" mass="71881">MGTEAQEEKKGKAARTGSAARPISNWISSESCSCSQWLRPDLTPSTPSSPYPATHSFRLAAHAWKPLFFAAMAANTATTAPTQFSKLLRQARISSFDPAVPQVYTAPPAYAARGEWGMKRPLPSSSASIFGSSSGSAAYPGALRYVEVSQLDTAEGQTSWKEREKEVLFVKRWAEADTKLHIKKPESNGHTYTEPGSHGPRPATSFLKSTERYFPSEIPGPIELTPEQEASEDAKEREARLYNNRWRSLMKHHAARGAADPAYKGLDFLGEQSTSRAYGFDADKFSTRPRMMANYNALTDAQFDKFVAKIRHERGAWKKFFNDKERGRLLGLIRKRQEKEYAAALRAREDAERRGATKEPLPEINPEAELKHMTLAEIDMLEQSRDVDATRDAFRMLEDKTLRESSKQSSAALPGLSQPNTLHPHAGLQYSQPDAIYTAMLAEPLPGRVIHEVSSKSDRDLRKFAKVADGRSVLVGGRVSYLHAPLRAQAPPTIDWSRQEPKQGTALFRIVDAYRTSSLTLGSGMHRDMLSPRNDLGYLRSNVELVKTDASGQPVNRVAPMGSAEYVGQTAQDPNKPVRKALGSVGEPNKPAGFAALNSFADRRKNDAQKQRRLGRNPSAQAKAEQKDSADATKKMLDNLDGLINPSTRS</sequence>
<evidence type="ECO:0000313" key="3">
    <source>
        <dbReference type="Proteomes" id="UP000011976"/>
    </source>
</evidence>
<evidence type="ECO:0000313" key="2">
    <source>
        <dbReference type="EMBL" id="GAC75760.1"/>
    </source>
</evidence>
<dbReference type="InterPro" id="IPR016712">
    <property type="entry name" value="Rbsml_bS1m-like"/>
</dbReference>
<organism evidence="2 3">
    <name type="scientific">Pseudozyma antarctica (strain T-34)</name>
    <name type="common">Yeast</name>
    <name type="synonym">Candida antarctica</name>
    <dbReference type="NCBI Taxonomy" id="1151754"/>
    <lineage>
        <taxon>Eukaryota</taxon>
        <taxon>Fungi</taxon>
        <taxon>Dikarya</taxon>
        <taxon>Basidiomycota</taxon>
        <taxon>Ustilaginomycotina</taxon>
        <taxon>Ustilaginomycetes</taxon>
        <taxon>Ustilaginales</taxon>
        <taxon>Ustilaginaceae</taxon>
        <taxon>Moesziomyces</taxon>
    </lineage>
</organism>
<dbReference type="PANTHER" id="PTHR28058">
    <property type="entry name" value="37S RIBOSOMAL PROTEIN MRP51, MITOCHONDRIAL"/>
    <property type="match status" value="1"/>
</dbReference>
<name>M9M5E5_PSEA3</name>
<feature type="region of interest" description="Disordered" evidence="1">
    <location>
        <begin position="1"/>
        <end position="22"/>
    </location>
</feature>
<dbReference type="Pfam" id="PF11709">
    <property type="entry name" value="Mit_ribos_Mrp51"/>
    <property type="match status" value="1"/>
</dbReference>
<dbReference type="AlphaFoldDB" id="M9M5E5"/>